<dbReference type="Pfam" id="PF01458">
    <property type="entry name" value="SUFBD_core"/>
    <property type="match status" value="1"/>
</dbReference>
<dbReference type="Pfam" id="PF19295">
    <property type="entry name" value="SufBD_N"/>
    <property type="match status" value="1"/>
</dbReference>
<name>A0A518HAG2_9BACT</name>
<dbReference type="InterPro" id="IPR045595">
    <property type="entry name" value="SufBD_N"/>
</dbReference>
<evidence type="ECO:0000256" key="1">
    <source>
        <dbReference type="ARBA" id="ARBA00043967"/>
    </source>
</evidence>
<dbReference type="GO" id="GO:0016226">
    <property type="term" value="P:iron-sulfur cluster assembly"/>
    <property type="evidence" value="ECO:0007669"/>
    <property type="project" value="InterPro"/>
</dbReference>
<evidence type="ECO:0000259" key="3">
    <source>
        <dbReference type="Pfam" id="PF19295"/>
    </source>
</evidence>
<sequence>MTPAPGGFTDETFAAFLKGRDEPSWLADRRRSAFGRFKATPLPTLRDEEWRRTDLRALKLDQFAPPAPAEPSEAARAALEPAYRGLDSLYGTGIALVDGHAARSPDPSKLGGAVFVDLASAVQEHGELLKDLLMTEAFRDDADAFAALHAACWTGGALLYVPKGVKVETPLFHLVGLSAEGGADLSHTLVVLEEGAEATLVQETIGLDRGKAPGLHVGGVELILRRGSRLRFVNIQNWDTSTWHLSRERAVVGPDAALQWTVGGLGSRLAKVNQEVALVGRGARAQVNGVMFPTGRQNLTYITRQDHVAPNTTSDLLYKGGLKDRSRLVWRGMIKVEPDAQHTDAYQKNDNLVLDADARADSIPGLEIEANEVRCTHGATAGPVDPEMVFYARSRGVDEATATRLIVEGFFANVYDRISVEPVREALALAVAQKLELGSAPTLASAEAAGV</sequence>
<feature type="domain" description="SUF system FeS cluster assembly SufBD core" evidence="2">
    <location>
        <begin position="179"/>
        <end position="410"/>
    </location>
</feature>
<dbReference type="KEGG" id="tpla:ElP_57890"/>
<reference evidence="4 5" key="1">
    <citation type="submission" date="2019-02" db="EMBL/GenBank/DDBJ databases">
        <title>Deep-cultivation of Planctomycetes and their phenomic and genomic characterization uncovers novel biology.</title>
        <authorList>
            <person name="Wiegand S."/>
            <person name="Jogler M."/>
            <person name="Boedeker C."/>
            <person name="Pinto D."/>
            <person name="Vollmers J."/>
            <person name="Rivas-Marin E."/>
            <person name="Kohn T."/>
            <person name="Peeters S.H."/>
            <person name="Heuer A."/>
            <person name="Rast P."/>
            <person name="Oberbeckmann S."/>
            <person name="Bunk B."/>
            <person name="Jeske O."/>
            <person name="Meyerdierks A."/>
            <person name="Storesund J.E."/>
            <person name="Kallscheuer N."/>
            <person name="Luecker S."/>
            <person name="Lage O.M."/>
            <person name="Pohl T."/>
            <person name="Merkel B.J."/>
            <person name="Hornburger P."/>
            <person name="Mueller R.-W."/>
            <person name="Bruemmer F."/>
            <person name="Labrenz M."/>
            <person name="Spormann A.M."/>
            <person name="Op den Camp H."/>
            <person name="Overmann J."/>
            <person name="Amann R."/>
            <person name="Jetten M.S.M."/>
            <person name="Mascher T."/>
            <person name="Medema M.H."/>
            <person name="Devos D.P."/>
            <person name="Kaster A.-K."/>
            <person name="Ovreas L."/>
            <person name="Rohde M."/>
            <person name="Galperin M.Y."/>
            <person name="Jogler C."/>
        </authorList>
    </citation>
    <scope>NUCLEOTIDE SEQUENCE [LARGE SCALE GENOMIC DNA]</scope>
    <source>
        <strain evidence="4 5">ElP</strain>
    </source>
</reference>
<proteinExistence type="inferred from homology"/>
<keyword evidence="5" id="KW-1185">Reference proteome</keyword>
<dbReference type="PANTHER" id="PTHR43575:SF1">
    <property type="entry name" value="PROTEIN ABCI7, CHLOROPLASTIC"/>
    <property type="match status" value="1"/>
</dbReference>
<comment type="similarity">
    <text evidence="1">Belongs to the iron-sulfur cluster assembly SufBD family.</text>
</comment>
<dbReference type="PANTHER" id="PTHR43575">
    <property type="entry name" value="PROTEIN ABCI7, CHLOROPLASTIC"/>
    <property type="match status" value="1"/>
</dbReference>
<evidence type="ECO:0000259" key="2">
    <source>
        <dbReference type="Pfam" id="PF01458"/>
    </source>
</evidence>
<gene>
    <name evidence="4" type="primary">sufB_2</name>
    <name evidence="4" type="ORF">ElP_57890</name>
</gene>
<evidence type="ECO:0000313" key="4">
    <source>
        <dbReference type="EMBL" id="QDV37842.1"/>
    </source>
</evidence>
<dbReference type="EMBL" id="CP036426">
    <property type="protein sequence ID" value="QDV37842.1"/>
    <property type="molecule type" value="Genomic_DNA"/>
</dbReference>
<dbReference type="AlphaFoldDB" id="A0A518HAG2"/>
<dbReference type="InterPro" id="IPR055346">
    <property type="entry name" value="Fe-S_cluster_assembly_SufBD"/>
</dbReference>
<protein>
    <submittedName>
        <fullName evidence="4">FeS cluster assembly protein SufB</fullName>
    </submittedName>
</protein>
<organism evidence="4 5">
    <name type="scientific">Tautonia plasticadhaerens</name>
    <dbReference type="NCBI Taxonomy" id="2527974"/>
    <lineage>
        <taxon>Bacteria</taxon>
        <taxon>Pseudomonadati</taxon>
        <taxon>Planctomycetota</taxon>
        <taxon>Planctomycetia</taxon>
        <taxon>Isosphaerales</taxon>
        <taxon>Isosphaeraceae</taxon>
        <taxon>Tautonia</taxon>
    </lineage>
</organism>
<dbReference type="InterPro" id="IPR011542">
    <property type="entry name" value="SUF_FeS_clus_asmbl_SufD"/>
</dbReference>
<dbReference type="InterPro" id="IPR000825">
    <property type="entry name" value="SUF_FeS_clus_asmbl_SufBD_core"/>
</dbReference>
<accession>A0A518HAG2</accession>
<dbReference type="NCBIfam" id="TIGR01981">
    <property type="entry name" value="sufD"/>
    <property type="match status" value="1"/>
</dbReference>
<dbReference type="Proteomes" id="UP000317835">
    <property type="component" value="Chromosome"/>
</dbReference>
<evidence type="ECO:0000313" key="5">
    <source>
        <dbReference type="Proteomes" id="UP000317835"/>
    </source>
</evidence>
<dbReference type="SUPFAM" id="SSF101960">
    <property type="entry name" value="Stabilizer of iron transporter SufD"/>
    <property type="match status" value="1"/>
</dbReference>
<dbReference type="InterPro" id="IPR037284">
    <property type="entry name" value="SUF_FeS_clus_asmbl_SufBD_sf"/>
</dbReference>
<feature type="domain" description="SUF system FeS cluster assembly SufBD N-terminal" evidence="3">
    <location>
        <begin position="24"/>
        <end position="171"/>
    </location>
</feature>